<dbReference type="PRINTS" id="PR00853">
    <property type="entry name" value="XPGRADSUPER"/>
</dbReference>
<dbReference type="InterPro" id="IPR029060">
    <property type="entry name" value="PIN-like_dom_sf"/>
</dbReference>
<dbReference type="EMBL" id="PHWZ01000027">
    <property type="protein sequence ID" value="TEY82796.1"/>
    <property type="molecule type" value="Genomic_DNA"/>
</dbReference>
<dbReference type="PANTHER" id="PTHR11081:SF62">
    <property type="entry name" value="XPG-I DOMAIN-CONTAINING PROTEIN"/>
    <property type="match status" value="1"/>
</dbReference>
<dbReference type="SUPFAM" id="SSF47807">
    <property type="entry name" value="5' to 3' exonuclease, C-terminal subdomain"/>
    <property type="match status" value="1"/>
</dbReference>
<dbReference type="CDD" id="cd09870">
    <property type="entry name" value="PIN_YEN1"/>
    <property type="match status" value="1"/>
</dbReference>
<dbReference type="OrthoDB" id="2959108at2759"/>
<feature type="compositionally biased region" description="Polar residues" evidence="3">
    <location>
        <begin position="567"/>
        <end position="588"/>
    </location>
</feature>
<gene>
    <name evidence="6" type="ORF">BOTCAL_0027g00340</name>
</gene>
<keyword evidence="1" id="KW-0540">Nuclease</keyword>
<dbReference type="AlphaFoldDB" id="A0A4Y8DGL1"/>
<dbReference type="SMART" id="SM00484">
    <property type="entry name" value="XPGI"/>
    <property type="match status" value="1"/>
</dbReference>
<dbReference type="Pfam" id="PF00867">
    <property type="entry name" value="XPG_I"/>
    <property type="match status" value="1"/>
</dbReference>
<organism evidence="6 7">
    <name type="scientific">Botryotinia calthae</name>
    <dbReference type="NCBI Taxonomy" id="38488"/>
    <lineage>
        <taxon>Eukaryota</taxon>
        <taxon>Fungi</taxon>
        <taxon>Dikarya</taxon>
        <taxon>Ascomycota</taxon>
        <taxon>Pezizomycotina</taxon>
        <taxon>Leotiomycetes</taxon>
        <taxon>Helotiales</taxon>
        <taxon>Sclerotiniaceae</taxon>
        <taxon>Botryotinia</taxon>
    </lineage>
</organism>
<feature type="region of interest" description="Disordered" evidence="3">
    <location>
        <begin position="554"/>
        <end position="594"/>
    </location>
</feature>
<evidence type="ECO:0000313" key="7">
    <source>
        <dbReference type="Proteomes" id="UP000297299"/>
    </source>
</evidence>
<dbReference type="InterPro" id="IPR006086">
    <property type="entry name" value="XPG-I_dom"/>
</dbReference>
<evidence type="ECO:0000256" key="3">
    <source>
        <dbReference type="SAM" id="MobiDB-lite"/>
    </source>
</evidence>
<dbReference type="SUPFAM" id="SSF88723">
    <property type="entry name" value="PIN domain-like"/>
    <property type="match status" value="1"/>
</dbReference>
<comment type="caution">
    <text evidence="6">The sequence shown here is derived from an EMBL/GenBank/DDBJ whole genome shotgun (WGS) entry which is preliminary data.</text>
</comment>
<keyword evidence="7" id="KW-1185">Reference proteome</keyword>
<dbReference type="InterPro" id="IPR036279">
    <property type="entry name" value="5-3_exonuclease_C_sf"/>
</dbReference>
<accession>A0A4Y8DGL1</accession>
<evidence type="ECO:0008006" key="8">
    <source>
        <dbReference type="Google" id="ProtNLM"/>
    </source>
</evidence>
<dbReference type="Gene3D" id="3.40.50.1010">
    <property type="entry name" value="5'-nuclease"/>
    <property type="match status" value="2"/>
</dbReference>
<dbReference type="STRING" id="38488.A0A4Y8DGL1"/>
<evidence type="ECO:0000259" key="4">
    <source>
        <dbReference type="SMART" id="SM00484"/>
    </source>
</evidence>
<keyword evidence="2" id="KW-0378">Hydrolase</keyword>
<evidence type="ECO:0000256" key="2">
    <source>
        <dbReference type="ARBA" id="ARBA00022801"/>
    </source>
</evidence>
<feature type="compositionally biased region" description="Pro residues" evidence="3">
    <location>
        <begin position="725"/>
        <end position="749"/>
    </location>
</feature>
<proteinExistence type="predicted"/>
<evidence type="ECO:0000259" key="5">
    <source>
        <dbReference type="SMART" id="SM00485"/>
    </source>
</evidence>
<dbReference type="SMART" id="SM00485">
    <property type="entry name" value="XPGN"/>
    <property type="match status" value="1"/>
</dbReference>
<sequence length="783" mass="88709">MGIPGLWDFIADCKEIVDLAEFATQHFELHKRPLRIAVDEATWRHKLYISNKAKLCKEYSNLHLNERNLISVVLRLLKLNIQLVFVADGPHKPNEKYGAKGAGVWKYKSEVLQNCLRLLGVRWHEAPGEAEAECAVLQRRGVVDCVWTEDGDALMFGCGVLMRFYYGDEEEEGGEKKEGGNGGGGWTVKRSGMKDLDKVVLYRASTIESKHTGFDREGWQLFVLLRGGDYGKGLHGCGIWKASKVVELEFAKELCEVMKTSEDLEIWRTKLRKHFVGSNTGVSVPWDFPDKRILGLYQSPSVSSVERLEKLEENVWSGRIDERRLQPFLLEKFDWGINKYLDYIIPIILAQSLASFDRNGESNIEEYNLTYMESGLICNVWFSLYAVTSLGKEWMDRCVEELNKKRPKKWKRYEIPWGNGPMGEGKGLLTCVVKHAMEPDTSLVLDTEPELEQSISKNRRRSFSPHRMVLGDRSRIKKPRVSISPPPTSTPIPIPHDRFAVTKEEISFDISWYEDSDDDLFVESIEKVSKPSRLSESSSLFIAFNDQEIQQGYNARPEMKPDPSKPLKSTGNPVYRITSPSHTRYKPQSTPNPPTNLLSNPNPKHNAIPLLPSSHITPTNEEYTSTFHIAMDEPLDSDLDSEFEFEFEFPDFSSPRTEIPNRSYMNYQPSQALTHIVSNPQSTLNHLPTNLTNDPINDPFPFAFTIAMDEPLDSDFDSSPSPSSHQPPDPPTSPIPPPLPYAPPNPNPNPSILLYPSHPTGPYQELDLSLFFSSSSSPSLSQS</sequence>
<reference evidence="6 7" key="1">
    <citation type="submission" date="2017-11" db="EMBL/GenBank/DDBJ databases">
        <title>Comparative genomics of Botrytis spp.</title>
        <authorList>
            <person name="Valero-Jimenez C.A."/>
            <person name="Tapia P."/>
            <person name="Veloso J."/>
            <person name="Silva-Moreno E."/>
            <person name="Staats M."/>
            <person name="Valdes J.H."/>
            <person name="Van Kan J.A.L."/>
        </authorList>
    </citation>
    <scope>NUCLEOTIDE SEQUENCE [LARGE SCALE GENOMIC DNA]</scope>
    <source>
        <strain evidence="6 7">MUCL2830</strain>
    </source>
</reference>
<dbReference type="GO" id="GO:0006281">
    <property type="term" value="P:DNA repair"/>
    <property type="evidence" value="ECO:0007669"/>
    <property type="project" value="UniProtKB-ARBA"/>
</dbReference>
<evidence type="ECO:0000256" key="1">
    <source>
        <dbReference type="ARBA" id="ARBA00022722"/>
    </source>
</evidence>
<evidence type="ECO:0000313" key="6">
    <source>
        <dbReference type="EMBL" id="TEY82796.1"/>
    </source>
</evidence>
<protein>
    <recommendedName>
        <fullName evidence="8">XPG-I domain-containing protein</fullName>
    </recommendedName>
</protein>
<feature type="domain" description="XPG N-terminal" evidence="5">
    <location>
        <begin position="1"/>
        <end position="110"/>
    </location>
</feature>
<dbReference type="InterPro" id="IPR006084">
    <property type="entry name" value="XPG/Rad2"/>
</dbReference>
<dbReference type="Pfam" id="PF00752">
    <property type="entry name" value="XPG_N"/>
    <property type="match status" value="1"/>
</dbReference>
<dbReference type="Proteomes" id="UP000297299">
    <property type="component" value="Unassembled WGS sequence"/>
</dbReference>
<feature type="domain" description="XPG-I" evidence="4">
    <location>
        <begin position="117"/>
        <end position="180"/>
    </location>
</feature>
<feature type="region of interest" description="Disordered" evidence="3">
    <location>
        <begin position="711"/>
        <end position="760"/>
    </location>
</feature>
<name>A0A4Y8DGL1_9HELO</name>
<dbReference type="GO" id="GO:0017108">
    <property type="term" value="F:5'-flap endonuclease activity"/>
    <property type="evidence" value="ECO:0007669"/>
    <property type="project" value="TreeGrafter"/>
</dbReference>
<dbReference type="InterPro" id="IPR006085">
    <property type="entry name" value="XPG_DNA_repair_N"/>
</dbReference>
<dbReference type="PANTHER" id="PTHR11081">
    <property type="entry name" value="FLAP ENDONUCLEASE FAMILY MEMBER"/>
    <property type="match status" value="1"/>
</dbReference>